<organism evidence="2 3">
    <name type="scientific">Candida metapsilosis</name>
    <dbReference type="NCBI Taxonomy" id="273372"/>
    <lineage>
        <taxon>Eukaryota</taxon>
        <taxon>Fungi</taxon>
        <taxon>Dikarya</taxon>
        <taxon>Ascomycota</taxon>
        <taxon>Saccharomycotina</taxon>
        <taxon>Pichiomycetes</taxon>
        <taxon>Debaryomycetaceae</taxon>
        <taxon>Candida/Lodderomyces clade</taxon>
        <taxon>Candida</taxon>
    </lineage>
</organism>
<evidence type="ECO:0000256" key="1">
    <source>
        <dbReference type="SAM" id="MobiDB-lite"/>
    </source>
</evidence>
<comment type="caution">
    <text evidence="2">The sequence shown here is derived from an EMBL/GenBank/DDBJ whole genome shotgun (WGS) entry which is preliminary data.</text>
</comment>
<feature type="region of interest" description="Disordered" evidence="1">
    <location>
        <begin position="15"/>
        <end position="68"/>
    </location>
</feature>
<keyword evidence="3" id="KW-1185">Reference proteome</keyword>
<dbReference type="OrthoDB" id="4026086at2759"/>
<dbReference type="RefSeq" id="XP_067550678.1">
    <property type="nucleotide sequence ID" value="XM_067695041.1"/>
</dbReference>
<dbReference type="Proteomes" id="UP000669133">
    <property type="component" value="Unassembled WGS sequence"/>
</dbReference>
<evidence type="ECO:0000313" key="3">
    <source>
        <dbReference type="Proteomes" id="UP000669133"/>
    </source>
</evidence>
<sequence length="112" mass="12540">MSEIDRKSILAALRRKRGNQINGGSQEKVGDANIHHFPTEMTSGRPVEAGYGLSDQQEKNNPTEPGRLVSQLRHSNKGLPISAMKEDLADYYHKAQLRTNEALNRIIRDNTS</sequence>
<gene>
    <name evidence="2" type="ORF">I9W82_000653</name>
</gene>
<name>A0A8H7ZLC7_9ASCO</name>
<reference evidence="2 3" key="1">
    <citation type="submission" date="2020-12" db="EMBL/GenBank/DDBJ databases">
        <title>Effect of drift, selection, and recombination on the evolution of hybrid genomes in Candida yeast pathogens.</title>
        <authorList>
            <person name="Mixao V."/>
            <person name="Ksiezopolska E."/>
            <person name="Saus E."/>
            <person name="Boekhout T."/>
            <person name="Gacser A."/>
            <person name="Gabaldon T."/>
        </authorList>
    </citation>
    <scope>NUCLEOTIDE SEQUENCE [LARGE SCALE GENOMIC DNA]</scope>
    <source>
        <strain evidence="2 3">BP57</strain>
    </source>
</reference>
<dbReference type="EMBL" id="JAEOAQ010000001">
    <property type="protein sequence ID" value="KAG5421562.1"/>
    <property type="molecule type" value="Genomic_DNA"/>
</dbReference>
<accession>A0A8H7ZLC7</accession>
<evidence type="ECO:0000313" key="2">
    <source>
        <dbReference type="EMBL" id="KAG5421562.1"/>
    </source>
</evidence>
<protein>
    <submittedName>
        <fullName evidence="2">Uncharacterized protein</fullName>
    </submittedName>
</protein>
<proteinExistence type="predicted"/>
<dbReference type="AlphaFoldDB" id="A0A8H7ZLC7"/>
<dbReference type="GeneID" id="93649282"/>
<feature type="compositionally biased region" description="Basic and acidic residues" evidence="1">
    <location>
        <begin position="28"/>
        <end position="38"/>
    </location>
</feature>